<protein>
    <submittedName>
        <fullName evidence="6">ABC-type polysaccharide/polyol phosphate transport system ATPase subunit</fullName>
    </submittedName>
</protein>
<dbReference type="InterPro" id="IPR003439">
    <property type="entry name" value="ABC_transporter-like_ATP-bd"/>
</dbReference>
<evidence type="ECO:0000256" key="4">
    <source>
        <dbReference type="ARBA" id="ARBA00022840"/>
    </source>
</evidence>
<dbReference type="GO" id="GO:0005524">
    <property type="term" value="F:ATP binding"/>
    <property type="evidence" value="ECO:0007669"/>
    <property type="project" value="UniProtKB-KW"/>
</dbReference>
<dbReference type="AlphaFoldDB" id="A0A4R2RLP5"/>
<dbReference type="SMART" id="SM00382">
    <property type="entry name" value="AAA"/>
    <property type="match status" value="1"/>
</dbReference>
<accession>A0A4R2RLP5</accession>
<dbReference type="PROSITE" id="PS50893">
    <property type="entry name" value="ABC_TRANSPORTER_2"/>
    <property type="match status" value="1"/>
</dbReference>
<evidence type="ECO:0000256" key="2">
    <source>
        <dbReference type="ARBA" id="ARBA00022448"/>
    </source>
</evidence>
<evidence type="ECO:0000256" key="1">
    <source>
        <dbReference type="ARBA" id="ARBA00005417"/>
    </source>
</evidence>
<dbReference type="InterPro" id="IPR015860">
    <property type="entry name" value="ABC_transpr_TagH-like"/>
</dbReference>
<keyword evidence="4" id="KW-0067">ATP-binding</keyword>
<dbReference type="GO" id="GO:0016020">
    <property type="term" value="C:membrane"/>
    <property type="evidence" value="ECO:0007669"/>
    <property type="project" value="InterPro"/>
</dbReference>
<evidence type="ECO:0000259" key="5">
    <source>
        <dbReference type="PROSITE" id="PS50893"/>
    </source>
</evidence>
<dbReference type="InterPro" id="IPR003593">
    <property type="entry name" value="AAA+_ATPase"/>
</dbReference>
<dbReference type="PANTHER" id="PTHR46743">
    <property type="entry name" value="TEICHOIC ACIDS EXPORT ATP-BINDING PROTEIN TAGH"/>
    <property type="match status" value="1"/>
</dbReference>
<comment type="similarity">
    <text evidence="1">Belongs to the ABC transporter superfamily.</text>
</comment>
<gene>
    <name evidence="6" type="ORF">EDD73_11214</name>
</gene>
<dbReference type="Pfam" id="PF14524">
    <property type="entry name" value="Wzt_C"/>
    <property type="match status" value="1"/>
</dbReference>
<reference evidence="6 7" key="1">
    <citation type="submission" date="2019-03" db="EMBL/GenBank/DDBJ databases">
        <title>Genomic Encyclopedia of Type Strains, Phase IV (KMG-IV): sequencing the most valuable type-strain genomes for metagenomic binning, comparative biology and taxonomic classification.</title>
        <authorList>
            <person name="Goeker M."/>
        </authorList>
    </citation>
    <scope>NUCLEOTIDE SEQUENCE [LARGE SCALE GENOMIC DNA]</scope>
    <source>
        <strain evidence="6 7">DSM 11170</strain>
    </source>
</reference>
<keyword evidence="7" id="KW-1185">Reference proteome</keyword>
<evidence type="ECO:0000313" key="6">
    <source>
        <dbReference type="EMBL" id="TCP64053.1"/>
    </source>
</evidence>
<evidence type="ECO:0000313" key="7">
    <source>
        <dbReference type="Proteomes" id="UP000294813"/>
    </source>
</evidence>
<comment type="caution">
    <text evidence="6">The sequence shown here is derived from an EMBL/GenBank/DDBJ whole genome shotgun (WGS) entry which is preliminary data.</text>
</comment>
<proteinExistence type="inferred from homology"/>
<dbReference type="CDD" id="cd10147">
    <property type="entry name" value="Wzt_C-like"/>
    <property type="match status" value="1"/>
</dbReference>
<dbReference type="CDD" id="cd03220">
    <property type="entry name" value="ABC_KpsT_Wzt"/>
    <property type="match status" value="1"/>
</dbReference>
<dbReference type="Gene3D" id="2.70.50.60">
    <property type="entry name" value="abc- transporter (atp binding component) like domain"/>
    <property type="match status" value="1"/>
</dbReference>
<feature type="domain" description="ABC transporter" evidence="5">
    <location>
        <begin position="33"/>
        <end position="257"/>
    </location>
</feature>
<dbReference type="Gene3D" id="3.40.50.300">
    <property type="entry name" value="P-loop containing nucleotide triphosphate hydrolases"/>
    <property type="match status" value="1"/>
</dbReference>
<dbReference type="GO" id="GO:0016887">
    <property type="term" value="F:ATP hydrolysis activity"/>
    <property type="evidence" value="ECO:0007669"/>
    <property type="project" value="InterPro"/>
</dbReference>
<dbReference type="InterPro" id="IPR050683">
    <property type="entry name" value="Bact_Polysacc_Export_ATP-bd"/>
</dbReference>
<organism evidence="6 7">
    <name type="scientific">Heliophilum fasciatum</name>
    <dbReference type="NCBI Taxonomy" id="35700"/>
    <lineage>
        <taxon>Bacteria</taxon>
        <taxon>Bacillati</taxon>
        <taxon>Bacillota</taxon>
        <taxon>Clostridia</taxon>
        <taxon>Eubacteriales</taxon>
        <taxon>Heliobacteriaceae</taxon>
        <taxon>Heliophilum</taxon>
    </lineage>
</organism>
<dbReference type="PANTHER" id="PTHR46743:SF2">
    <property type="entry name" value="TEICHOIC ACIDS EXPORT ATP-BINDING PROTEIN TAGH"/>
    <property type="match status" value="1"/>
</dbReference>
<dbReference type="Proteomes" id="UP000294813">
    <property type="component" value="Unassembled WGS sequence"/>
</dbReference>
<keyword evidence="2" id="KW-0813">Transport</keyword>
<keyword evidence="3" id="KW-0547">Nucleotide-binding</keyword>
<dbReference type="GO" id="GO:0140359">
    <property type="term" value="F:ABC-type transporter activity"/>
    <property type="evidence" value="ECO:0007669"/>
    <property type="project" value="InterPro"/>
</dbReference>
<dbReference type="SUPFAM" id="SSF52540">
    <property type="entry name" value="P-loop containing nucleoside triphosphate hydrolases"/>
    <property type="match status" value="1"/>
</dbReference>
<evidence type="ECO:0000256" key="3">
    <source>
        <dbReference type="ARBA" id="ARBA00022741"/>
    </source>
</evidence>
<dbReference type="InterPro" id="IPR027417">
    <property type="entry name" value="P-loop_NTPase"/>
</dbReference>
<sequence>MYSDDIAIRVNNLSKCYHIYERPQDRLKQSLYPRFQQLMGRQPSTYFREFWALRDVSFEIKKGETVGIIGRNGSGKSTLLQIICGTLTPTGGTVDTRGRIAALLELGSGFNPEFTGRENVYMNGSILGLSREEMDARFDDIAAFADIGEFIDQPVKTYSSGMYVRLAFAVAVAVEPQIMVVDEALSVGDIRFQNKCLRRLDEIKASGCSILFVSHSSTMIESFCDSVVWLEQGEIRDSGRPNEVVRRYVDYMAHGVNDSGNKSVFDIGIETEQSSNGWEWIRITDQNNVRALDDYAFKRIRVKVGEEPNASRLPCEPTVIEIECEFLALKPIEFPLFAVGIFNELNEPVIHCNSNNLGTRMIPIVDGQLVTCHFKATIPGLRPGKYLLAIGMDEGLLGAHQLLCHVYDAWVFQVLSPRSGRIQGGYVQVQDATINLQIMKGDRQ</sequence>
<dbReference type="RefSeq" id="WP_165876389.1">
    <property type="nucleotide sequence ID" value="NZ_JAOQNU010000026.1"/>
</dbReference>
<dbReference type="InterPro" id="IPR029439">
    <property type="entry name" value="Wzt_C"/>
</dbReference>
<dbReference type="Pfam" id="PF00005">
    <property type="entry name" value="ABC_tran"/>
    <property type="match status" value="1"/>
</dbReference>
<dbReference type="EMBL" id="SLXT01000012">
    <property type="protein sequence ID" value="TCP64053.1"/>
    <property type="molecule type" value="Genomic_DNA"/>
</dbReference>
<name>A0A4R2RLP5_9FIRM</name>